<accession>A0ABR9XBH6</accession>
<dbReference type="Proteomes" id="UP000607796">
    <property type="component" value="Unassembled WGS sequence"/>
</dbReference>
<keyword evidence="2" id="KW-1185">Reference proteome</keyword>
<dbReference type="RefSeq" id="WP_194138211.1">
    <property type="nucleotide sequence ID" value="NZ_JADFFK010000074.1"/>
</dbReference>
<protein>
    <submittedName>
        <fullName evidence="1">Uncharacterized protein</fullName>
    </submittedName>
</protein>
<organism evidence="1 2">
    <name type="scientific">Salipiger mangrovisoli</name>
    <dbReference type="NCBI Taxonomy" id="2865933"/>
    <lineage>
        <taxon>Bacteria</taxon>
        <taxon>Pseudomonadati</taxon>
        <taxon>Pseudomonadota</taxon>
        <taxon>Alphaproteobacteria</taxon>
        <taxon>Rhodobacterales</taxon>
        <taxon>Roseobacteraceae</taxon>
        <taxon>Salipiger</taxon>
    </lineage>
</organism>
<proteinExistence type="predicted"/>
<evidence type="ECO:0000313" key="1">
    <source>
        <dbReference type="EMBL" id="MBE9640974.1"/>
    </source>
</evidence>
<sequence>MAELVMLDFIGSGIPILPVHDSFLVHEGHREFLTKSMQASLVKVCGVKTQLKLVEPDLGYTLANQAEEQRNDPDGFGPETSLDIAKILLAQSGHDKRLDAFYALRNH</sequence>
<reference evidence="1 2" key="1">
    <citation type="journal article" date="2021" name="Int. J. Syst. Evol. Microbiol.">
        <title>Salipiger mangrovisoli sp. nov., isolated from mangrove soil and the proposal for the reclassification of Paraphaeobacter pallidus as Salipiger pallidus comb. nov.</title>
        <authorList>
            <person name="Du J."/>
            <person name="Liu Y."/>
            <person name="Pei T."/>
            <person name="Deng M.R."/>
            <person name="Zhu H."/>
        </authorList>
    </citation>
    <scope>NUCLEOTIDE SEQUENCE [LARGE SCALE GENOMIC DNA]</scope>
    <source>
        <strain evidence="1 2">6D45A</strain>
    </source>
</reference>
<evidence type="ECO:0000313" key="2">
    <source>
        <dbReference type="Proteomes" id="UP000607796"/>
    </source>
</evidence>
<gene>
    <name evidence="1" type="ORF">IQ782_29485</name>
</gene>
<dbReference type="EMBL" id="JADFFK010000074">
    <property type="protein sequence ID" value="MBE9640974.1"/>
    <property type="molecule type" value="Genomic_DNA"/>
</dbReference>
<comment type="caution">
    <text evidence="1">The sequence shown here is derived from an EMBL/GenBank/DDBJ whole genome shotgun (WGS) entry which is preliminary data.</text>
</comment>
<name>A0ABR9XBH6_9RHOB</name>